<dbReference type="PANTHER" id="PTHR43847">
    <property type="entry name" value="BLL3993 PROTEIN"/>
    <property type="match status" value="1"/>
</dbReference>
<accession>A0A2T0KPD9</accession>
<dbReference type="AlphaFoldDB" id="A0A2T0KPD9"/>
<dbReference type="RefSeq" id="WP_170153719.1">
    <property type="nucleotide sequence ID" value="NZ_BOMO01000024.1"/>
</dbReference>
<dbReference type="PANTHER" id="PTHR43847:SF1">
    <property type="entry name" value="BLL3993 PROTEIN"/>
    <property type="match status" value="1"/>
</dbReference>
<feature type="transmembrane region" description="Helical" evidence="5">
    <location>
        <begin position="46"/>
        <end position="68"/>
    </location>
</feature>
<proteinExistence type="predicted"/>
<comment type="caution">
    <text evidence="6">The sequence shown here is derived from an EMBL/GenBank/DDBJ whole genome shotgun (WGS) entry which is preliminary data.</text>
</comment>
<dbReference type="GO" id="GO:0032259">
    <property type="term" value="P:methylation"/>
    <property type="evidence" value="ECO:0007669"/>
    <property type="project" value="UniProtKB-KW"/>
</dbReference>
<keyword evidence="2 5" id="KW-0812">Transmembrane</keyword>
<keyword evidence="4 5" id="KW-0472">Membrane</keyword>
<keyword evidence="6" id="KW-0808">Transferase</keyword>
<gene>
    <name evidence="6" type="ORF">CLV67_101315</name>
</gene>
<dbReference type="InterPro" id="IPR052527">
    <property type="entry name" value="Metal_cation-efflux_comp"/>
</dbReference>
<name>A0A2T0KPD9_9ACTN</name>
<evidence type="ECO:0000256" key="4">
    <source>
        <dbReference type="ARBA" id="ARBA00023136"/>
    </source>
</evidence>
<organism evidence="6 7">
    <name type="scientific">Actinoplanes italicus</name>
    <dbReference type="NCBI Taxonomy" id="113567"/>
    <lineage>
        <taxon>Bacteria</taxon>
        <taxon>Bacillati</taxon>
        <taxon>Actinomycetota</taxon>
        <taxon>Actinomycetes</taxon>
        <taxon>Micromonosporales</taxon>
        <taxon>Micromonosporaceae</taxon>
        <taxon>Actinoplanes</taxon>
    </lineage>
</organism>
<keyword evidence="6" id="KW-0489">Methyltransferase</keyword>
<evidence type="ECO:0000256" key="1">
    <source>
        <dbReference type="ARBA" id="ARBA00004127"/>
    </source>
</evidence>
<reference evidence="6 7" key="1">
    <citation type="submission" date="2018-03" db="EMBL/GenBank/DDBJ databases">
        <title>Genomic Encyclopedia of Archaeal and Bacterial Type Strains, Phase II (KMG-II): from individual species to whole genera.</title>
        <authorList>
            <person name="Goeker M."/>
        </authorList>
    </citation>
    <scope>NUCLEOTIDE SEQUENCE [LARGE SCALE GENOMIC DNA]</scope>
    <source>
        <strain evidence="6 7">DSM 43146</strain>
    </source>
</reference>
<dbReference type="InterPro" id="IPR007318">
    <property type="entry name" value="Phopholipid_MeTrfase"/>
</dbReference>
<evidence type="ECO:0000256" key="2">
    <source>
        <dbReference type="ARBA" id="ARBA00022692"/>
    </source>
</evidence>
<dbReference type="Gene3D" id="1.20.120.1630">
    <property type="match status" value="1"/>
</dbReference>
<feature type="transmembrane region" description="Helical" evidence="5">
    <location>
        <begin position="101"/>
        <end position="128"/>
    </location>
</feature>
<evidence type="ECO:0000256" key="5">
    <source>
        <dbReference type="SAM" id="Phobius"/>
    </source>
</evidence>
<sequence>METEIRPAGDFRAQIIAWSFVAAQLLLILAVAAAPTGPRWSVPGPVRLLGVAVAVAGVVLAAVAAAGLGRGLTASPLPNGAARLRTTGFYRQVRHPVYSGLLLAATGWVVASGSLPRTLAALVLAVLLTIKARWEETQLTARFPDYPAYAARTPRLLPHLGSRSRQRQHPQQ</sequence>
<keyword evidence="7" id="KW-1185">Reference proteome</keyword>
<protein>
    <submittedName>
        <fullName evidence="6">Protein-S-isoprenylcysteine O-methyltransferase Ste14</fullName>
    </submittedName>
</protein>
<dbReference type="GO" id="GO:0008168">
    <property type="term" value="F:methyltransferase activity"/>
    <property type="evidence" value="ECO:0007669"/>
    <property type="project" value="UniProtKB-KW"/>
</dbReference>
<evidence type="ECO:0000256" key="3">
    <source>
        <dbReference type="ARBA" id="ARBA00022989"/>
    </source>
</evidence>
<dbReference type="Pfam" id="PF04191">
    <property type="entry name" value="PEMT"/>
    <property type="match status" value="1"/>
</dbReference>
<comment type="subcellular location">
    <subcellularLocation>
        <location evidence="1">Endomembrane system</location>
        <topology evidence="1">Multi-pass membrane protein</topology>
    </subcellularLocation>
</comment>
<feature type="transmembrane region" description="Helical" evidence="5">
    <location>
        <begin position="15"/>
        <end position="34"/>
    </location>
</feature>
<dbReference type="Proteomes" id="UP000239415">
    <property type="component" value="Unassembled WGS sequence"/>
</dbReference>
<dbReference type="GO" id="GO:0012505">
    <property type="term" value="C:endomembrane system"/>
    <property type="evidence" value="ECO:0007669"/>
    <property type="project" value="UniProtKB-SubCell"/>
</dbReference>
<evidence type="ECO:0000313" key="7">
    <source>
        <dbReference type="Proteomes" id="UP000239415"/>
    </source>
</evidence>
<evidence type="ECO:0000313" key="6">
    <source>
        <dbReference type="EMBL" id="PRX25598.1"/>
    </source>
</evidence>
<keyword evidence="3 5" id="KW-1133">Transmembrane helix</keyword>
<dbReference type="EMBL" id="PVMZ01000001">
    <property type="protein sequence ID" value="PRX25598.1"/>
    <property type="molecule type" value="Genomic_DNA"/>
</dbReference>